<dbReference type="Gene3D" id="3.40.50.1000">
    <property type="entry name" value="HAD superfamily/HAD-like"/>
    <property type="match status" value="1"/>
</dbReference>
<reference evidence="4 5" key="1">
    <citation type="submission" date="2021-08" db="EMBL/GenBank/DDBJ databases">
        <authorList>
            <person name="Peeters C."/>
        </authorList>
    </citation>
    <scope>NUCLEOTIDE SEQUENCE [LARGE SCALE GENOMIC DNA]</scope>
    <source>
        <strain evidence="4 5">LMG 32289</strain>
    </source>
</reference>
<dbReference type="RefSeq" id="WP_223989486.1">
    <property type="nucleotide sequence ID" value="NZ_CAJZAG010000005.1"/>
</dbReference>
<dbReference type="PANTHER" id="PTHR43316:SF3">
    <property type="entry name" value="HALOACID DEHALOGENASE, TYPE II (AFU_ORTHOLOGUE AFUA_2G07750)-RELATED"/>
    <property type="match status" value="1"/>
</dbReference>
<dbReference type="SFLD" id="SFLDF00045">
    <property type="entry name" value="2-haloacid_dehalogenase"/>
    <property type="match status" value="1"/>
</dbReference>
<gene>
    <name evidence="4" type="ORF">LMG32289_03001</name>
</gene>
<dbReference type="PRINTS" id="PR00413">
    <property type="entry name" value="HADHALOGNASE"/>
</dbReference>
<name>A0ABM8X259_9BURK</name>
<dbReference type="InterPro" id="IPR036412">
    <property type="entry name" value="HAD-like_sf"/>
</dbReference>
<dbReference type="InterPro" id="IPR006328">
    <property type="entry name" value="2-HAD"/>
</dbReference>
<comment type="catalytic activity">
    <reaction evidence="3">
        <text>an (S)-2-haloacid + H2O = a (2R)-2-hydroxycarboxylate + a halide anion + H(+)</text>
        <dbReference type="Rhea" id="RHEA:11192"/>
        <dbReference type="ChEBI" id="CHEBI:15377"/>
        <dbReference type="ChEBI" id="CHEBI:15378"/>
        <dbReference type="ChEBI" id="CHEBI:16042"/>
        <dbReference type="ChEBI" id="CHEBI:58314"/>
        <dbReference type="ChEBI" id="CHEBI:137405"/>
        <dbReference type="EC" id="3.8.1.2"/>
    </reaction>
</comment>
<dbReference type="PANTHER" id="PTHR43316">
    <property type="entry name" value="HYDROLASE, HALOACID DELAHOGENASE-RELATED"/>
    <property type="match status" value="1"/>
</dbReference>
<evidence type="ECO:0000313" key="4">
    <source>
        <dbReference type="EMBL" id="CAG9173937.1"/>
    </source>
</evidence>
<evidence type="ECO:0000256" key="1">
    <source>
        <dbReference type="ARBA" id="ARBA00008106"/>
    </source>
</evidence>
<dbReference type="InterPro" id="IPR023214">
    <property type="entry name" value="HAD_sf"/>
</dbReference>
<protein>
    <recommendedName>
        <fullName evidence="3">(S)-2-haloacid dehalogenase</fullName>
        <ecNumber evidence="3">3.8.1.2</ecNumber>
    </recommendedName>
    <alternativeName>
        <fullName evidence="3">2-haloalkanoic acid dehalogenase</fullName>
    </alternativeName>
    <alternativeName>
        <fullName evidence="3">Halocarboxylic acid halidohydrolase</fullName>
    </alternativeName>
    <alternativeName>
        <fullName evidence="3">L-2-haloacid dehalogenase</fullName>
    </alternativeName>
</protein>
<keyword evidence="5" id="KW-1185">Reference proteome</keyword>
<comment type="function">
    <text evidence="3">Catalyzes the hydrolytic dehalogenation of small (S)-2-haloalkanoic acids to yield the corresponding (R)-2-hydroxyalkanoic acids.</text>
</comment>
<accession>A0ABM8X259</accession>
<evidence type="ECO:0000256" key="2">
    <source>
        <dbReference type="ARBA" id="ARBA00022801"/>
    </source>
</evidence>
<dbReference type="Pfam" id="PF00702">
    <property type="entry name" value="Hydrolase"/>
    <property type="match status" value="1"/>
</dbReference>
<evidence type="ECO:0000313" key="5">
    <source>
        <dbReference type="Proteomes" id="UP000706525"/>
    </source>
</evidence>
<organism evidence="4 5">
    <name type="scientific">Cupriavidus pampae</name>
    <dbReference type="NCBI Taxonomy" id="659251"/>
    <lineage>
        <taxon>Bacteria</taxon>
        <taxon>Pseudomonadati</taxon>
        <taxon>Pseudomonadota</taxon>
        <taxon>Betaproteobacteria</taxon>
        <taxon>Burkholderiales</taxon>
        <taxon>Burkholderiaceae</taxon>
        <taxon>Cupriavidus</taxon>
    </lineage>
</organism>
<dbReference type="SFLD" id="SFLDS00003">
    <property type="entry name" value="Haloacid_Dehalogenase"/>
    <property type="match status" value="1"/>
</dbReference>
<keyword evidence="2 3" id="KW-0378">Hydrolase</keyword>
<dbReference type="InterPro" id="IPR006439">
    <property type="entry name" value="HAD-SF_hydro_IA"/>
</dbReference>
<dbReference type="Proteomes" id="UP000706525">
    <property type="component" value="Unassembled WGS sequence"/>
</dbReference>
<dbReference type="Gene3D" id="1.10.150.240">
    <property type="entry name" value="Putative phosphatase, domain 2"/>
    <property type="match status" value="1"/>
</dbReference>
<dbReference type="NCBIfam" id="TIGR01493">
    <property type="entry name" value="HAD-SF-IA-v2"/>
    <property type="match status" value="1"/>
</dbReference>
<dbReference type="SUPFAM" id="SSF56784">
    <property type="entry name" value="HAD-like"/>
    <property type="match status" value="1"/>
</dbReference>
<dbReference type="GO" id="GO:0018784">
    <property type="term" value="F:(S)-2-haloacid dehalogenase activity"/>
    <property type="evidence" value="ECO:0007669"/>
    <property type="project" value="UniProtKB-EC"/>
</dbReference>
<comment type="similarity">
    <text evidence="1 3">Belongs to the HAD-like hydrolase superfamily. S-2-haloalkanoic acid dehalogenase family.</text>
</comment>
<dbReference type="EC" id="3.8.1.2" evidence="3"/>
<sequence>MRNIKGVVFDLYGTLYDVHSVAEQCEALVPGRGAEISALWRQKQLEYTWLRSLMNRYRPFEAITADALLHVCKRLSLPLVDSQRAELCDAYLQLKPFSDTAPTLRQLSALGLPIAILSNGSVHSISEVVQHSGLEAHFTHLISVERVQVFKPHGSAYELGVDILGARREDLLFVSSNAWDASGAKDFGYNVAWVNRGGTAFDELGVRPDFEISSLIEVPRFAAAQ</sequence>
<comment type="caution">
    <text evidence="4">The sequence shown here is derived from an EMBL/GenBank/DDBJ whole genome shotgun (WGS) entry which is preliminary data.</text>
</comment>
<proteinExistence type="inferred from homology"/>
<dbReference type="SFLD" id="SFLDG01129">
    <property type="entry name" value="C1.5:_HAD__Beta-PGM__Phosphata"/>
    <property type="match status" value="1"/>
</dbReference>
<dbReference type="InterPro" id="IPR023198">
    <property type="entry name" value="PGP-like_dom2"/>
</dbReference>
<dbReference type="NCBIfam" id="TIGR01428">
    <property type="entry name" value="HAD_type_II"/>
    <property type="match status" value="1"/>
</dbReference>
<dbReference type="CDD" id="cd02588">
    <property type="entry name" value="HAD_L2-DEX"/>
    <property type="match status" value="1"/>
</dbReference>
<dbReference type="InterPro" id="IPR051540">
    <property type="entry name" value="S-2-haloacid_dehalogenase"/>
</dbReference>
<dbReference type="EMBL" id="CAJZAG010000005">
    <property type="protein sequence ID" value="CAG9173937.1"/>
    <property type="molecule type" value="Genomic_DNA"/>
</dbReference>
<dbReference type="SFLD" id="SFLDG01135">
    <property type="entry name" value="C1.5.6:_HAD__Beta-PGM__Phospha"/>
    <property type="match status" value="1"/>
</dbReference>
<evidence type="ECO:0000256" key="3">
    <source>
        <dbReference type="RuleBase" id="RU368077"/>
    </source>
</evidence>